<evidence type="ECO:0000256" key="4">
    <source>
        <dbReference type="ARBA" id="ARBA00022741"/>
    </source>
</evidence>
<evidence type="ECO:0000313" key="11">
    <source>
        <dbReference type="Proteomes" id="UP000324800"/>
    </source>
</evidence>
<keyword evidence="5 10" id="KW-0418">Kinase</keyword>
<evidence type="ECO:0000256" key="3">
    <source>
        <dbReference type="ARBA" id="ARBA00022679"/>
    </source>
</evidence>
<evidence type="ECO:0000313" key="10">
    <source>
        <dbReference type="EMBL" id="KAA6371407.1"/>
    </source>
</evidence>
<evidence type="ECO:0000256" key="5">
    <source>
        <dbReference type="ARBA" id="ARBA00022777"/>
    </source>
</evidence>
<dbReference type="PROSITE" id="PS00108">
    <property type="entry name" value="PROTEIN_KINASE_ST"/>
    <property type="match status" value="1"/>
</dbReference>
<dbReference type="InterPro" id="IPR051131">
    <property type="entry name" value="NEK_Ser/Thr_kinase_NIMA"/>
</dbReference>
<evidence type="ECO:0000256" key="1">
    <source>
        <dbReference type="ARBA" id="ARBA00012513"/>
    </source>
</evidence>
<dbReference type="OrthoDB" id="10252354at2759"/>
<gene>
    <name evidence="10" type="ORF">EZS28_033067</name>
</gene>
<evidence type="ECO:0000256" key="8">
    <source>
        <dbReference type="ARBA" id="ARBA00048679"/>
    </source>
</evidence>
<keyword evidence="3" id="KW-0808">Transferase</keyword>
<dbReference type="SMART" id="SM00220">
    <property type="entry name" value="S_TKc"/>
    <property type="match status" value="1"/>
</dbReference>
<dbReference type="GO" id="GO:0005524">
    <property type="term" value="F:ATP binding"/>
    <property type="evidence" value="ECO:0007669"/>
    <property type="project" value="UniProtKB-KW"/>
</dbReference>
<dbReference type="AlphaFoldDB" id="A0A5J4ULV3"/>
<evidence type="ECO:0000256" key="7">
    <source>
        <dbReference type="ARBA" id="ARBA00047899"/>
    </source>
</evidence>
<accession>A0A5J4ULV3</accession>
<dbReference type="InterPro" id="IPR000719">
    <property type="entry name" value="Prot_kinase_dom"/>
</dbReference>
<dbReference type="SUPFAM" id="SSF56112">
    <property type="entry name" value="Protein kinase-like (PK-like)"/>
    <property type="match status" value="1"/>
</dbReference>
<dbReference type="GO" id="GO:0004674">
    <property type="term" value="F:protein serine/threonine kinase activity"/>
    <property type="evidence" value="ECO:0007669"/>
    <property type="project" value="UniProtKB-KW"/>
</dbReference>
<dbReference type="Pfam" id="PF00069">
    <property type="entry name" value="Pkinase"/>
    <property type="match status" value="1"/>
</dbReference>
<reference evidence="10 11" key="1">
    <citation type="submission" date="2019-03" db="EMBL/GenBank/DDBJ databases">
        <title>Single cell metagenomics reveals metabolic interactions within the superorganism composed of flagellate Streblomastix strix and complex community of Bacteroidetes bacteria on its surface.</title>
        <authorList>
            <person name="Treitli S.C."/>
            <person name="Kolisko M."/>
            <person name="Husnik F."/>
            <person name="Keeling P."/>
            <person name="Hampl V."/>
        </authorList>
    </citation>
    <scope>NUCLEOTIDE SEQUENCE [LARGE SCALE GENOMIC DNA]</scope>
    <source>
        <strain evidence="10">ST1C</strain>
    </source>
</reference>
<evidence type="ECO:0000256" key="6">
    <source>
        <dbReference type="ARBA" id="ARBA00022840"/>
    </source>
</evidence>
<keyword evidence="4" id="KW-0547">Nucleotide-binding</keyword>
<sequence>MSVSEDHFDLYEGIKQIYSDGFGVVYKIKRKTDGKLLVYKKISCLIEEEEISIRKEVEILSSLHHENIIELVEAFKHDNNFYIVTELAEGGTLQSFYRKKRNTGEFITEEQAWRFLKEITSGVAYLHQNRILHRDIKPQNILLTADGTTKITDLDIAKKLGTGDDFASTMVGTAMYMSPEMTTNRKQSFPADIYAVGLTIHEILTLQVPFDARSNIQLMQNKLNGKVAAEIDPSRYSQDLIDIVNSMRNVNPEQRPTAEQILVHPRLQ</sequence>
<comment type="catalytic activity">
    <reaction evidence="8">
        <text>L-seryl-[protein] + ATP = O-phospho-L-seryl-[protein] + ADP + H(+)</text>
        <dbReference type="Rhea" id="RHEA:17989"/>
        <dbReference type="Rhea" id="RHEA-COMP:9863"/>
        <dbReference type="Rhea" id="RHEA-COMP:11604"/>
        <dbReference type="ChEBI" id="CHEBI:15378"/>
        <dbReference type="ChEBI" id="CHEBI:29999"/>
        <dbReference type="ChEBI" id="CHEBI:30616"/>
        <dbReference type="ChEBI" id="CHEBI:83421"/>
        <dbReference type="ChEBI" id="CHEBI:456216"/>
        <dbReference type="EC" id="2.7.11.1"/>
    </reaction>
</comment>
<proteinExistence type="predicted"/>
<dbReference type="EMBL" id="SNRW01014499">
    <property type="protein sequence ID" value="KAA6371407.1"/>
    <property type="molecule type" value="Genomic_DNA"/>
</dbReference>
<comment type="caution">
    <text evidence="10">The sequence shown here is derived from an EMBL/GenBank/DDBJ whole genome shotgun (WGS) entry which is preliminary data.</text>
</comment>
<dbReference type="InterPro" id="IPR011009">
    <property type="entry name" value="Kinase-like_dom_sf"/>
</dbReference>
<dbReference type="EC" id="2.7.11.1" evidence="1"/>
<evidence type="ECO:0000256" key="2">
    <source>
        <dbReference type="ARBA" id="ARBA00022527"/>
    </source>
</evidence>
<protein>
    <recommendedName>
        <fullName evidence="1">non-specific serine/threonine protein kinase</fullName>
        <ecNumber evidence="1">2.7.11.1</ecNumber>
    </recommendedName>
</protein>
<keyword evidence="6" id="KW-0067">ATP-binding</keyword>
<evidence type="ECO:0000259" key="9">
    <source>
        <dbReference type="PROSITE" id="PS50011"/>
    </source>
</evidence>
<dbReference type="Proteomes" id="UP000324800">
    <property type="component" value="Unassembled WGS sequence"/>
</dbReference>
<dbReference type="PANTHER" id="PTHR44899:SF3">
    <property type="entry name" value="SERINE_THREONINE-PROTEIN KINASE NEK1"/>
    <property type="match status" value="1"/>
</dbReference>
<dbReference type="PROSITE" id="PS50011">
    <property type="entry name" value="PROTEIN_KINASE_DOM"/>
    <property type="match status" value="1"/>
</dbReference>
<feature type="domain" description="Protein kinase" evidence="9">
    <location>
        <begin position="11"/>
        <end position="267"/>
    </location>
</feature>
<keyword evidence="2" id="KW-0723">Serine/threonine-protein kinase</keyword>
<name>A0A5J4ULV3_9EUKA</name>
<dbReference type="InterPro" id="IPR008271">
    <property type="entry name" value="Ser/Thr_kinase_AS"/>
</dbReference>
<dbReference type="Gene3D" id="1.10.510.10">
    <property type="entry name" value="Transferase(Phosphotransferase) domain 1"/>
    <property type="match status" value="1"/>
</dbReference>
<organism evidence="10 11">
    <name type="scientific">Streblomastix strix</name>
    <dbReference type="NCBI Taxonomy" id="222440"/>
    <lineage>
        <taxon>Eukaryota</taxon>
        <taxon>Metamonada</taxon>
        <taxon>Preaxostyla</taxon>
        <taxon>Oxymonadida</taxon>
        <taxon>Streblomastigidae</taxon>
        <taxon>Streblomastix</taxon>
    </lineage>
</organism>
<comment type="catalytic activity">
    <reaction evidence="7">
        <text>L-threonyl-[protein] + ATP = O-phospho-L-threonyl-[protein] + ADP + H(+)</text>
        <dbReference type="Rhea" id="RHEA:46608"/>
        <dbReference type="Rhea" id="RHEA-COMP:11060"/>
        <dbReference type="Rhea" id="RHEA-COMP:11605"/>
        <dbReference type="ChEBI" id="CHEBI:15378"/>
        <dbReference type="ChEBI" id="CHEBI:30013"/>
        <dbReference type="ChEBI" id="CHEBI:30616"/>
        <dbReference type="ChEBI" id="CHEBI:61977"/>
        <dbReference type="ChEBI" id="CHEBI:456216"/>
        <dbReference type="EC" id="2.7.11.1"/>
    </reaction>
</comment>
<dbReference type="PANTHER" id="PTHR44899">
    <property type="entry name" value="CAMK FAMILY PROTEIN KINASE"/>
    <property type="match status" value="1"/>
</dbReference>